<dbReference type="EMBL" id="FN538970">
    <property type="protein sequence ID" value="CBA62289.1"/>
    <property type="molecule type" value="Genomic_DNA"/>
</dbReference>
<organism evidence="2 3">
    <name type="scientific">Clostridioides difficile (strain CD196)</name>
    <name type="common">Peptoclostridium difficile</name>
    <dbReference type="NCBI Taxonomy" id="645462"/>
    <lineage>
        <taxon>Bacteria</taxon>
        <taxon>Bacillati</taxon>
        <taxon>Bacillota</taxon>
        <taxon>Clostridia</taxon>
        <taxon>Peptostreptococcales</taxon>
        <taxon>Peptostreptococcaceae</taxon>
        <taxon>Clostridioides</taxon>
    </lineage>
</organism>
<dbReference type="Proteomes" id="UP000002068">
    <property type="component" value="Chromosome"/>
</dbReference>
<proteinExistence type="predicted"/>
<evidence type="ECO:0000313" key="3">
    <source>
        <dbReference type="Proteomes" id="UP000002068"/>
    </source>
</evidence>
<keyword evidence="1" id="KW-1133">Transmembrane helix</keyword>
<feature type="transmembrane region" description="Helical" evidence="1">
    <location>
        <begin position="64"/>
        <end position="80"/>
    </location>
</feature>
<sequence length="123" mass="15375">MYVFINCRFYIAIKRIYYIEFRIQFNCSYLYNFKRTLFIGYSFIEFFIKSLVKFQIENYVFHKVYLLNFFIISFTIDYIINKIKFSNKNTFILVYPIFVKMLNYCMYNIFSNKKYCELFILDI</sequence>
<feature type="transmembrane region" description="Helical" evidence="1">
    <location>
        <begin position="92"/>
        <end position="110"/>
    </location>
</feature>
<protein>
    <submittedName>
        <fullName evidence="2">Uncharacterized protein</fullName>
    </submittedName>
</protein>
<reference evidence="2 3" key="1">
    <citation type="journal article" date="2009" name="Genome Biol.">
        <title>Comparative genome and phenotypic analysis of Clostridium difficile 027 strains provides insight into the evolution of a hypervirulent bacterium.</title>
        <authorList>
            <person name="Stabler R.A."/>
            <person name="He M."/>
            <person name="Dawson L."/>
            <person name="Martin M."/>
            <person name="Valiente E."/>
            <person name="Corton C."/>
            <person name="Lawley T.D."/>
            <person name="Sebaihia M."/>
            <person name="Quail M.A."/>
            <person name="Rose G."/>
            <person name="Gerding D.N."/>
            <person name="Gibert M."/>
            <person name="Popoff M.R."/>
            <person name="Parkhill J."/>
            <person name="Dougan G."/>
            <person name="Wren B.W."/>
        </authorList>
    </citation>
    <scope>NUCLEOTIDE SEQUENCE [LARGE SCALE GENOMIC DNA]</scope>
    <source>
        <strain evidence="2 3">CD196</strain>
    </source>
</reference>
<accession>A0A0H3N1A7</accession>
<keyword evidence="1" id="KW-0472">Membrane</keyword>
<dbReference type="HOGENOM" id="CLU_2013098_0_0_9"/>
<keyword evidence="1" id="KW-0812">Transmembrane</keyword>
<dbReference type="KEGG" id="cdc:CD196_1206"/>
<name>A0A0H3N1A7_CLODC</name>
<evidence type="ECO:0000313" key="2">
    <source>
        <dbReference type="EMBL" id="CBA62289.1"/>
    </source>
</evidence>
<evidence type="ECO:0000256" key="1">
    <source>
        <dbReference type="SAM" id="Phobius"/>
    </source>
</evidence>
<dbReference type="AlphaFoldDB" id="A0A0H3N1A7"/>
<gene>
    <name evidence="2" type="ordered locus">CD196_1206</name>
</gene>